<evidence type="ECO:0000256" key="2">
    <source>
        <dbReference type="SAM" id="SignalP"/>
    </source>
</evidence>
<dbReference type="EMBL" id="BAAAPF010000102">
    <property type="protein sequence ID" value="GAA2127133.1"/>
    <property type="molecule type" value="Genomic_DNA"/>
</dbReference>
<feature type="signal peptide" evidence="2">
    <location>
        <begin position="1"/>
        <end position="28"/>
    </location>
</feature>
<evidence type="ECO:0000259" key="3">
    <source>
        <dbReference type="Pfam" id="PF13810"/>
    </source>
</evidence>
<organism evidence="4 5">
    <name type="scientific">Streptomyces synnematoformans</name>
    <dbReference type="NCBI Taxonomy" id="415721"/>
    <lineage>
        <taxon>Bacteria</taxon>
        <taxon>Bacillati</taxon>
        <taxon>Actinomycetota</taxon>
        <taxon>Actinomycetes</taxon>
        <taxon>Kitasatosporales</taxon>
        <taxon>Streptomycetaceae</taxon>
        <taxon>Streptomyces</taxon>
    </lineage>
</organism>
<protein>
    <submittedName>
        <fullName evidence="4">DUF4185 domain-containing protein</fullName>
    </submittedName>
</protein>
<reference evidence="4 5" key="1">
    <citation type="journal article" date="2019" name="Int. J. Syst. Evol. Microbiol.">
        <title>The Global Catalogue of Microorganisms (GCM) 10K type strain sequencing project: providing services to taxonomists for standard genome sequencing and annotation.</title>
        <authorList>
            <consortium name="The Broad Institute Genomics Platform"/>
            <consortium name="The Broad Institute Genome Sequencing Center for Infectious Disease"/>
            <person name="Wu L."/>
            <person name="Ma J."/>
        </authorList>
    </citation>
    <scope>NUCLEOTIDE SEQUENCE [LARGE SCALE GENOMIC DNA]</scope>
    <source>
        <strain evidence="4 5">JCM 15481</strain>
    </source>
</reference>
<dbReference type="Proteomes" id="UP001500443">
    <property type="component" value="Unassembled WGS sequence"/>
</dbReference>
<proteinExistence type="predicted"/>
<evidence type="ECO:0000256" key="1">
    <source>
        <dbReference type="SAM" id="MobiDB-lite"/>
    </source>
</evidence>
<feature type="region of interest" description="Disordered" evidence="1">
    <location>
        <begin position="28"/>
        <end position="49"/>
    </location>
</feature>
<keyword evidence="5" id="KW-1185">Reference proteome</keyword>
<dbReference type="InterPro" id="IPR025442">
    <property type="entry name" value="DUF4185"/>
</dbReference>
<evidence type="ECO:0000313" key="5">
    <source>
        <dbReference type="Proteomes" id="UP001500443"/>
    </source>
</evidence>
<accession>A0ABN2YI17</accession>
<comment type="caution">
    <text evidence="4">The sequence shown here is derived from an EMBL/GenBank/DDBJ whole genome shotgun (WGS) entry which is preliminary data.</text>
</comment>
<gene>
    <name evidence="4" type="ORF">GCM10009802_33520</name>
</gene>
<keyword evidence="2" id="KW-0732">Signal</keyword>
<name>A0ABN2YI17_9ACTN</name>
<dbReference type="Pfam" id="PF13810">
    <property type="entry name" value="DUF4185"/>
    <property type="match status" value="1"/>
</dbReference>
<sequence length="371" mass="40363">MSRARFLRAAAGAAAGGGVLLGTGQAAAGAPRDTAVPPRSGAGAGRGARAPEVTKIRDLTGPGITTAYRMEATDLGIPVRTPDGRMLFVFGDTFEQARVGGGWWRSPVALYSTTRDLDAGVTWSGAVGGAAARQLWAYEHDNPVFSTVLPSDVITVGSTMYLHAMVNKGLGNVVWTEIWRSDDSGATWVHTGAKFAPDLHGGLFQLLTWAEGNDGFVYVFSTEFTRSKPMILQRVPATRIADPGAYEPWGYRNGAWAWGNPPTPVLEGRFGEMCLRPMAGRWILTWFNEADYRIDGILMDTPTSNMYEAHRRTLVWGGEWGNEDDSHVAQLYGGYVIPGSTPDNLHLAVSQWNTAEGWPYRVMQHRVRGFA</sequence>
<feature type="compositionally biased region" description="Low complexity" evidence="1">
    <location>
        <begin position="37"/>
        <end position="49"/>
    </location>
</feature>
<dbReference type="RefSeq" id="WP_344290808.1">
    <property type="nucleotide sequence ID" value="NZ_BAAAPF010000102.1"/>
</dbReference>
<feature type="chain" id="PRO_5047474002" evidence="2">
    <location>
        <begin position="29"/>
        <end position="371"/>
    </location>
</feature>
<evidence type="ECO:0000313" key="4">
    <source>
        <dbReference type="EMBL" id="GAA2127133.1"/>
    </source>
</evidence>
<feature type="domain" description="DUF4185" evidence="3">
    <location>
        <begin position="62"/>
        <end position="366"/>
    </location>
</feature>